<evidence type="ECO:0000313" key="2">
    <source>
        <dbReference type="EMBL" id="PUZ44555.1"/>
    </source>
</evidence>
<evidence type="ECO:0000313" key="3">
    <source>
        <dbReference type="Proteomes" id="UP000244336"/>
    </source>
</evidence>
<dbReference type="AlphaFoldDB" id="A0A2T7CMI2"/>
<reference evidence="2 3" key="1">
    <citation type="submission" date="2018-04" db="EMBL/GenBank/DDBJ databases">
        <title>WGS assembly of Panicum hallii var. hallii HAL2.</title>
        <authorList>
            <person name="Lovell J."/>
            <person name="Jenkins J."/>
            <person name="Lowry D."/>
            <person name="Mamidi S."/>
            <person name="Sreedasyam A."/>
            <person name="Weng X."/>
            <person name="Barry K."/>
            <person name="Bonette J."/>
            <person name="Campitelli B."/>
            <person name="Daum C."/>
            <person name="Gordon S."/>
            <person name="Gould B."/>
            <person name="Lipzen A."/>
            <person name="MacQueen A."/>
            <person name="Palacio-Mejia J."/>
            <person name="Plott C."/>
            <person name="Shakirov E."/>
            <person name="Shu S."/>
            <person name="Yoshinaga Y."/>
            <person name="Zane M."/>
            <person name="Rokhsar D."/>
            <person name="Grimwood J."/>
            <person name="Schmutz J."/>
            <person name="Juenger T."/>
        </authorList>
    </citation>
    <scope>NUCLEOTIDE SEQUENCE [LARGE SCALE GENOMIC DNA]</scope>
    <source>
        <strain evidence="3">cv. HAL2</strain>
    </source>
</reference>
<evidence type="ECO:0000256" key="1">
    <source>
        <dbReference type="SAM" id="MobiDB-lite"/>
    </source>
</evidence>
<dbReference type="Proteomes" id="UP000244336">
    <property type="component" value="Chromosome 8"/>
</dbReference>
<organism evidence="2 3">
    <name type="scientific">Panicum hallii var. hallii</name>
    <dbReference type="NCBI Taxonomy" id="1504633"/>
    <lineage>
        <taxon>Eukaryota</taxon>
        <taxon>Viridiplantae</taxon>
        <taxon>Streptophyta</taxon>
        <taxon>Embryophyta</taxon>
        <taxon>Tracheophyta</taxon>
        <taxon>Spermatophyta</taxon>
        <taxon>Magnoliopsida</taxon>
        <taxon>Liliopsida</taxon>
        <taxon>Poales</taxon>
        <taxon>Poaceae</taxon>
        <taxon>PACMAD clade</taxon>
        <taxon>Panicoideae</taxon>
        <taxon>Panicodae</taxon>
        <taxon>Paniceae</taxon>
        <taxon>Panicinae</taxon>
        <taxon>Panicum</taxon>
        <taxon>Panicum sect. Panicum</taxon>
    </lineage>
</organism>
<proteinExistence type="predicted"/>
<keyword evidence="3" id="KW-1185">Reference proteome</keyword>
<protein>
    <submittedName>
        <fullName evidence="2">Uncharacterized protein</fullName>
    </submittedName>
</protein>
<feature type="compositionally biased region" description="Low complexity" evidence="1">
    <location>
        <begin position="104"/>
        <end position="119"/>
    </location>
</feature>
<dbReference type="EMBL" id="CM009756">
    <property type="protein sequence ID" value="PUZ44555.1"/>
    <property type="molecule type" value="Genomic_DNA"/>
</dbReference>
<feature type="compositionally biased region" description="Pro residues" evidence="1">
    <location>
        <begin position="39"/>
        <end position="49"/>
    </location>
</feature>
<dbReference type="Gramene" id="PUZ44555">
    <property type="protein sequence ID" value="PUZ44555"/>
    <property type="gene ID" value="GQ55_8G112800"/>
</dbReference>
<sequence length="148" mass="15317">MAGHRAPPHPLPPLPLPSSLFIARARDPLPPLLTSSPLASPPAPAPVPPLAAQARADTDPPLRRPLAAADTAGAQRVGEQHHRPPSVPVRTLARAQSLAGVAQPHPTVVGPYPTTTPLPRALHHAPRRFLDLPGASSSPAGPERPSPS</sequence>
<feature type="region of interest" description="Disordered" evidence="1">
    <location>
        <begin position="28"/>
        <end position="148"/>
    </location>
</feature>
<accession>A0A2T7CMI2</accession>
<gene>
    <name evidence="2" type="ORF">GQ55_8G112800</name>
</gene>
<name>A0A2T7CMI2_9POAL</name>